<dbReference type="EMBL" id="BMAC01000916">
    <property type="protein sequence ID" value="GFQ04174.1"/>
    <property type="molecule type" value="Genomic_DNA"/>
</dbReference>
<dbReference type="AlphaFoldDB" id="A0A830D7F9"/>
<evidence type="ECO:0000313" key="2">
    <source>
        <dbReference type="Proteomes" id="UP000653305"/>
    </source>
</evidence>
<evidence type="ECO:0000313" key="1">
    <source>
        <dbReference type="EMBL" id="GFQ04174.1"/>
    </source>
</evidence>
<reference evidence="1" key="1">
    <citation type="submission" date="2020-07" db="EMBL/GenBank/DDBJ databases">
        <title>Ethylene signaling mediates host invasion by parasitic plants.</title>
        <authorList>
            <person name="Yoshida S."/>
        </authorList>
    </citation>
    <scope>NUCLEOTIDE SEQUENCE</scope>
    <source>
        <strain evidence="1">Okayama</strain>
    </source>
</reference>
<accession>A0A830D7F9</accession>
<sequence length="120" mass="13039">MRAGVRSCFIPHHQIAGLLMCINVSRVPSSLDLAFVNPNELFQAHLSLPAHVNFSFCVIAVQTFQEANKRNILDGVSFVVPAGESMAIVEVLSGGEKQRVELARKAPLVFNTVYAFAAAK</sequence>
<name>A0A830D7F9_9LAMI</name>
<dbReference type="Proteomes" id="UP000653305">
    <property type="component" value="Unassembled WGS sequence"/>
</dbReference>
<comment type="caution">
    <text evidence="1">The sequence shown here is derived from an EMBL/GenBank/DDBJ whole genome shotgun (WGS) entry which is preliminary data.</text>
</comment>
<gene>
    <name evidence="1" type="ORF">PHJA_002561300</name>
</gene>
<proteinExistence type="predicted"/>
<keyword evidence="2" id="KW-1185">Reference proteome</keyword>
<protein>
    <submittedName>
        <fullName evidence="1">Uncharacterized protein</fullName>
    </submittedName>
</protein>
<organism evidence="1 2">
    <name type="scientific">Phtheirospermum japonicum</name>
    <dbReference type="NCBI Taxonomy" id="374723"/>
    <lineage>
        <taxon>Eukaryota</taxon>
        <taxon>Viridiplantae</taxon>
        <taxon>Streptophyta</taxon>
        <taxon>Embryophyta</taxon>
        <taxon>Tracheophyta</taxon>
        <taxon>Spermatophyta</taxon>
        <taxon>Magnoliopsida</taxon>
        <taxon>eudicotyledons</taxon>
        <taxon>Gunneridae</taxon>
        <taxon>Pentapetalae</taxon>
        <taxon>asterids</taxon>
        <taxon>lamiids</taxon>
        <taxon>Lamiales</taxon>
        <taxon>Orobanchaceae</taxon>
        <taxon>Orobanchaceae incertae sedis</taxon>
        <taxon>Phtheirospermum</taxon>
    </lineage>
</organism>